<dbReference type="GO" id="GO:0051539">
    <property type="term" value="F:4 iron, 4 sulfur cluster binding"/>
    <property type="evidence" value="ECO:0007669"/>
    <property type="project" value="UniProtKB-KW"/>
</dbReference>
<dbReference type="PANTHER" id="PTHR24960:SF83">
    <property type="entry name" value="4FE-4S FERREDOXIN-TYPE DOMAIN-CONTAINING PROTEIN"/>
    <property type="match status" value="1"/>
</dbReference>
<evidence type="ECO:0000256" key="4">
    <source>
        <dbReference type="ARBA" id="ARBA00023014"/>
    </source>
</evidence>
<feature type="domain" description="4Fe-4S ferredoxin-type" evidence="5">
    <location>
        <begin position="186"/>
        <end position="215"/>
    </location>
</feature>
<keyword evidence="1" id="KW-0004">4Fe-4S</keyword>
<dbReference type="EMBL" id="FQUI01000003">
    <property type="protein sequence ID" value="SHE36832.1"/>
    <property type="molecule type" value="Genomic_DNA"/>
</dbReference>
<dbReference type="Proteomes" id="UP000184334">
    <property type="component" value="Unassembled WGS sequence"/>
</dbReference>
<dbReference type="Pfam" id="PF04015">
    <property type="entry name" value="DUF362"/>
    <property type="match status" value="1"/>
</dbReference>
<keyword evidence="4" id="KW-0411">Iron-sulfur</keyword>
<keyword evidence="2" id="KW-0479">Metal-binding</keyword>
<accession>A0A1M4SX91</accession>
<organism evidence="6 7">
    <name type="scientific">Marinitoga hydrogenitolerans (strain DSM 16785 / JCM 12826 / AT1271)</name>
    <dbReference type="NCBI Taxonomy" id="1122195"/>
    <lineage>
        <taxon>Bacteria</taxon>
        <taxon>Thermotogati</taxon>
        <taxon>Thermotogota</taxon>
        <taxon>Thermotogae</taxon>
        <taxon>Petrotogales</taxon>
        <taxon>Petrotogaceae</taxon>
        <taxon>Marinitoga</taxon>
    </lineage>
</organism>
<evidence type="ECO:0000259" key="5">
    <source>
        <dbReference type="PROSITE" id="PS51379"/>
    </source>
</evidence>
<keyword evidence="7" id="KW-1185">Reference proteome</keyword>
<dbReference type="GO" id="GO:0046872">
    <property type="term" value="F:metal ion binding"/>
    <property type="evidence" value="ECO:0007669"/>
    <property type="project" value="UniProtKB-KW"/>
</dbReference>
<dbReference type="STRING" id="1122195.SAMN02745164_00288"/>
<dbReference type="AlphaFoldDB" id="A0A1M4SX91"/>
<proteinExistence type="predicted"/>
<keyword evidence="3" id="KW-0408">Iron</keyword>
<evidence type="ECO:0000313" key="6">
    <source>
        <dbReference type="EMBL" id="SHE36832.1"/>
    </source>
</evidence>
<dbReference type="PANTHER" id="PTHR24960">
    <property type="entry name" value="PHOTOSYSTEM I IRON-SULFUR CENTER-RELATED"/>
    <property type="match status" value="1"/>
</dbReference>
<evidence type="ECO:0000313" key="7">
    <source>
        <dbReference type="Proteomes" id="UP000184334"/>
    </source>
</evidence>
<dbReference type="InterPro" id="IPR017896">
    <property type="entry name" value="4Fe4S_Fe-S-bd"/>
</dbReference>
<sequence>MASKVYFTNLRTRPGMNLLDKLENLVKKAGILNIDFENKFVAIKLHFGEPGNLAYIRPNYAARLVKLIKELGGRPFLTDSNTLYSGRRANALDHLESAYENGFNPLSTGCQVIIADGLKGTEYIEIPINLEYCKTAKIGSAIVDSDIIISMAHFKGHEQAGFGGTLKNLGMGCASRGGKLELHSTSQPKIVEKNCVGCGICVKNCAHDAIHLNEDKIAYIDYEKCVGCGQCVAVCQYNAAQVVWNESSEIMNKKIAEYTYAIVKDKPAFYINFIMNVSPDCDCWSNNDYPIVPDIGIAASFDPVALDMASVDLVKNAPVLPGSKIYKDHSHDFLGKDKFKFVHPNADWEAGLNHAEKIGLGSKDYEIILI</sequence>
<evidence type="ECO:0000256" key="2">
    <source>
        <dbReference type="ARBA" id="ARBA00022723"/>
    </source>
</evidence>
<evidence type="ECO:0000256" key="3">
    <source>
        <dbReference type="ARBA" id="ARBA00023004"/>
    </source>
</evidence>
<feature type="domain" description="4Fe-4S ferredoxin-type" evidence="5">
    <location>
        <begin position="216"/>
        <end position="245"/>
    </location>
</feature>
<dbReference type="PROSITE" id="PS51379">
    <property type="entry name" value="4FE4S_FER_2"/>
    <property type="match status" value="2"/>
</dbReference>
<protein>
    <recommendedName>
        <fullName evidence="5">4Fe-4S ferredoxin-type domain-containing protein</fullName>
    </recommendedName>
</protein>
<reference evidence="6" key="1">
    <citation type="submission" date="2016-11" db="EMBL/GenBank/DDBJ databases">
        <authorList>
            <person name="Varghese N."/>
            <person name="Submissions S."/>
        </authorList>
    </citation>
    <scope>NUCLEOTIDE SEQUENCE [LARGE SCALE GENOMIC DNA]</scope>
    <source>
        <strain evidence="6">DSM 16785</strain>
    </source>
</reference>
<dbReference type="Gene3D" id="3.30.70.20">
    <property type="match status" value="2"/>
</dbReference>
<dbReference type="Pfam" id="PF12838">
    <property type="entry name" value="Fer4_7"/>
    <property type="match status" value="1"/>
</dbReference>
<dbReference type="InterPro" id="IPR007160">
    <property type="entry name" value="DUF362"/>
</dbReference>
<comment type="caution">
    <text evidence="6">The sequence shown here is derived from an EMBL/GenBank/DDBJ whole genome shotgun (WGS) entry which is preliminary data.</text>
</comment>
<evidence type="ECO:0000256" key="1">
    <source>
        <dbReference type="ARBA" id="ARBA00022485"/>
    </source>
</evidence>
<dbReference type="InterPro" id="IPR050157">
    <property type="entry name" value="PSI_iron-sulfur_center"/>
</dbReference>
<name>A0A1M4SX91_MARH1</name>
<dbReference type="RefSeq" id="WP_072862687.1">
    <property type="nucleotide sequence ID" value="NZ_FQUI01000003.1"/>
</dbReference>
<gene>
    <name evidence="6" type="ORF">SAMN02745164_00288</name>
</gene>
<dbReference type="OrthoDB" id="9781559at2"/>
<dbReference type="SUPFAM" id="SSF54862">
    <property type="entry name" value="4Fe-4S ferredoxins"/>
    <property type="match status" value="1"/>
</dbReference>